<dbReference type="Pfam" id="PF01409">
    <property type="entry name" value="tRNA-synt_2d"/>
    <property type="match status" value="2"/>
</dbReference>
<evidence type="ECO:0000313" key="21">
    <source>
        <dbReference type="Proteomes" id="UP000694562"/>
    </source>
</evidence>
<dbReference type="InterPro" id="IPR004530">
    <property type="entry name" value="Phe-tRNA-synth_IIc_mito"/>
</dbReference>
<evidence type="ECO:0000256" key="7">
    <source>
        <dbReference type="ARBA" id="ARBA00022840"/>
    </source>
</evidence>
<reference evidence="20" key="1">
    <citation type="submission" date="2025-08" db="UniProtKB">
        <authorList>
            <consortium name="Ensembl"/>
        </authorList>
    </citation>
    <scope>IDENTIFICATION</scope>
</reference>
<feature type="region of interest" description="Disordered" evidence="17">
    <location>
        <begin position="124"/>
        <end position="222"/>
    </location>
</feature>
<accession>A0A8C4UDX1</accession>
<evidence type="ECO:0000256" key="17">
    <source>
        <dbReference type="SAM" id="MobiDB-lite"/>
    </source>
</evidence>
<keyword evidence="6" id="KW-0547">Nucleotide-binding</keyword>
<dbReference type="PANTHER" id="PTHR11538:SF41">
    <property type="entry name" value="PHENYLALANINE--TRNA LIGASE, MITOCHONDRIAL"/>
    <property type="match status" value="1"/>
</dbReference>
<dbReference type="Proteomes" id="UP000694562">
    <property type="component" value="Unplaced"/>
</dbReference>
<dbReference type="Ensembl" id="ENSFTIT00000010734.1">
    <property type="protein sequence ID" value="ENSFTIP00000010280.1"/>
    <property type="gene ID" value="ENSFTIG00000006916.1"/>
</dbReference>
<evidence type="ECO:0000256" key="11">
    <source>
        <dbReference type="ARBA" id="ARBA00023128"/>
    </source>
</evidence>
<dbReference type="InterPro" id="IPR036690">
    <property type="entry name" value="Fdx_antiC-bd_sf"/>
</dbReference>
<dbReference type="GO" id="GO:0004826">
    <property type="term" value="F:phenylalanine-tRNA ligase activity"/>
    <property type="evidence" value="ECO:0007669"/>
    <property type="project" value="UniProtKB-EC"/>
</dbReference>
<dbReference type="NCBIfam" id="TIGR00469">
    <property type="entry name" value="pheS_mito"/>
    <property type="match status" value="1"/>
</dbReference>
<feature type="region of interest" description="Disordered" evidence="17">
    <location>
        <begin position="50"/>
        <end position="90"/>
    </location>
</feature>
<dbReference type="FunFam" id="3.30.930.10:FF:000041">
    <property type="entry name" value="Phenylalanyl-tRNA synthetase 2, mitochondrial"/>
    <property type="match status" value="1"/>
</dbReference>
<comment type="subunit">
    <text evidence="3">Monomer.</text>
</comment>
<keyword evidence="5" id="KW-0436">Ligase</keyword>
<dbReference type="CDD" id="cd00496">
    <property type="entry name" value="PheRS_alpha_core"/>
    <property type="match status" value="1"/>
</dbReference>
<comment type="similarity">
    <text evidence="2">Belongs to the class-II aminoacyl-tRNA synthetase family.</text>
</comment>
<dbReference type="Gene3D" id="3.30.70.380">
    <property type="entry name" value="Ferrodoxin-fold anticodon-binding domain"/>
    <property type="match status" value="1"/>
</dbReference>
<evidence type="ECO:0000256" key="10">
    <source>
        <dbReference type="ARBA" id="ARBA00022990"/>
    </source>
</evidence>
<dbReference type="SUPFAM" id="SSF54991">
    <property type="entry name" value="Anticodon-binding domain of PheRS"/>
    <property type="match status" value="1"/>
</dbReference>
<dbReference type="GO" id="GO:0000049">
    <property type="term" value="F:tRNA binding"/>
    <property type="evidence" value="ECO:0007669"/>
    <property type="project" value="InterPro"/>
</dbReference>
<dbReference type="Gene3D" id="3.30.930.10">
    <property type="entry name" value="Bira Bifunctional Protein, Domain 2"/>
    <property type="match status" value="1"/>
</dbReference>
<dbReference type="Pfam" id="PF03147">
    <property type="entry name" value="FDX-ACB"/>
    <property type="match status" value="1"/>
</dbReference>
<evidence type="ECO:0000256" key="12">
    <source>
        <dbReference type="ARBA" id="ARBA00023146"/>
    </source>
</evidence>
<name>A0A8C4UDX1_FALTI</name>
<keyword evidence="10" id="KW-0007">Acetylation</keyword>
<feature type="region of interest" description="Disordered" evidence="17">
    <location>
        <begin position="265"/>
        <end position="292"/>
    </location>
</feature>
<feature type="domain" description="FDX-ACB" evidence="19">
    <location>
        <begin position="681"/>
        <end position="773"/>
    </location>
</feature>
<keyword evidence="11" id="KW-0496">Mitochondrion</keyword>
<evidence type="ECO:0000256" key="8">
    <source>
        <dbReference type="ARBA" id="ARBA00022917"/>
    </source>
</evidence>
<dbReference type="SMART" id="SM00896">
    <property type="entry name" value="FDX-ACB"/>
    <property type="match status" value="1"/>
</dbReference>
<evidence type="ECO:0000259" key="19">
    <source>
        <dbReference type="PROSITE" id="PS51447"/>
    </source>
</evidence>
<evidence type="ECO:0000256" key="14">
    <source>
        <dbReference type="ARBA" id="ARBA00049255"/>
    </source>
</evidence>
<dbReference type="FunFam" id="3.30.70.380:FF:000002">
    <property type="entry name" value="phenylalanine--tRNA ligase, mitochondrial"/>
    <property type="match status" value="1"/>
</dbReference>
<reference evidence="20" key="2">
    <citation type="submission" date="2025-09" db="UniProtKB">
        <authorList>
            <consortium name="Ensembl"/>
        </authorList>
    </citation>
    <scope>IDENTIFICATION</scope>
</reference>
<dbReference type="GO" id="GO:0006432">
    <property type="term" value="P:phenylalanyl-tRNA aminoacylation"/>
    <property type="evidence" value="ECO:0007669"/>
    <property type="project" value="InterPro"/>
</dbReference>
<sequence length="774" mass="84909">MQAEILFTRKRCMPFASCQRRQPATQRGTTHGRMSNACSLVTHSTLSSSLVTHSTLSSDGQGARVGQGSQPPPAQPGLQPGPRSPSPLKGCVHTRHQLFQAGTISVPAPSPTTGRAHHPVLEAARGQARGPRSAPALRPDPPRAAAAAGPGSRCRPPGTAGPGRPPAAPGVPRSHGSPTPAKSEPPPGLNAAAVSPPAATPAPSRGEAGPGPLPAPQPIPTRAGSAPVVVAAEALALPQQGPVQPQHLGPAGCCHVVNTRRVLPRRGPFPRPERPRPCRPLEPPPATRAGLSARLCGGQAGAGAAAPGAGAHGPAIIKEFVMAMLWKFMRVAKYSKTALSPKVKLRGIPTHSRHSSSKSVPSNFSASTPSSATVELLGKAYPQDDYSNVTEKILSKVGKNLHNKRHHPLWLIKEQVKDHFYKQYTGRRGTPLFSVYDGLSPVVTVQQNFDSLLIPQNHASRRKEDNYYLNRAHMLRAHTSAHQWDLIHSGLDAFLAVGDVYRRDTIDNTHYPVFHQLEGVRLFSCHELFSSIKDGEGLQLFEQGHRTAHKQECHTMEAVTLVEFNLKQVLTKLMTHIFGDGLQVRWVDCYFPFTHPSFEMEINFQGEWLEVLGCGVMEQQLVNSAGAQDKIGWAFGLGLERLAMILYNIPDIRLFWSEDERFLKQFIVPHIWQKIKFQPLSRYPPLINDISFWLPSETYSKNDFYDLARTIGGDVVEKVVLVDEFTHPKTKKVSHCYRIIYRHPERTLTQDEVHRIHQAIEESAVRELGVEGRF</sequence>
<dbReference type="InterPro" id="IPR005121">
    <property type="entry name" value="Fdx_antiC-bd"/>
</dbReference>
<evidence type="ECO:0000256" key="1">
    <source>
        <dbReference type="ARBA" id="ARBA00004305"/>
    </source>
</evidence>
<dbReference type="GO" id="GO:0005524">
    <property type="term" value="F:ATP binding"/>
    <property type="evidence" value="ECO:0007669"/>
    <property type="project" value="UniProtKB-KW"/>
</dbReference>
<dbReference type="InterPro" id="IPR006195">
    <property type="entry name" value="aa-tRNA-synth_II"/>
</dbReference>
<dbReference type="PANTHER" id="PTHR11538">
    <property type="entry name" value="PHENYLALANYL-TRNA SYNTHETASE"/>
    <property type="match status" value="1"/>
</dbReference>
<keyword evidence="21" id="KW-1185">Reference proteome</keyword>
<protein>
    <recommendedName>
        <fullName evidence="16">Phenylalanine--tRNA ligase, mitochondrial</fullName>
        <ecNumber evidence="4">6.1.1.20</ecNumber>
    </recommendedName>
    <alternativeName>
        <fullName evidence="13">Phenylalanyl-tRNA synthetase</fullName>
    </alternativeName>
</protein>
<dbReference type="PROSITE" id="PS50862">
    <property type="entry name" value="AA_TRNA_LIGASE_II"/>
    <property type="match status" value="1"/>
</dbReference>
<dbReference type="EC" id="6.1.1.20" evidence="4"/>
<comment type="catalytic activity">
    <reaction evidence="14">
        <text>tRNA(Phe) + L-phenylalanine + ATP = L-phenylalanyl-tRNA(Phe) + AMP + diphosphate + H(+)</text>
        <dbReference type="Rhea" id="RHEA:19413"/>
        <dbReference type="Rhea" id="RHEA-COMP:9668"/>
        <dbReference type="Rhea" id="RHEA-COMP:9699"/>
        <dbReference type="ChEBI" id="CHEBI:15378"/>
        <dbReference type="ChEBI" id="CHEBI:30616"/>
        <dbReference type="ChEBI" id="CHEBI:33019"/>
        <dbReference type="ChEBI" id="CHEBI:58095"/>
        <dbReference type="ChEBI" id="CHEBI:78442"/>
        <dbReference type="ChEBI" id="CHEBI:78531"/>
        <dbReference type="ChEBI" id="CHEBI:456215"/>
        <dbReference type="EC" id="6.1.1.20"/>
    </reaction>
</comment>
<keyword evidence="7" id="KW-0067">ATP-binding</keyword>
<comment type="function">
    <text evidence="15">Is responsible for the charging of tRNA(Phe) with phenylalanine in mitochondrial translation. To a lesser extent, also catalyzes direct attachment of m-Tyr (an oxidized version of Phe) to tRNA(Phe), thereby opening the way for delivery of the misacylated tRNA to the ribosome and incorporation of ROS-damaged amino acid into proteins.</text>
</comment>
<evidence type="ECO:0000256" key="5">
    <source>
        <dbReference type="ARBA" id="ARBA00022598"/>
    </source>
</evidence>
<dbReference type="AlphaFoldDB" id="A0A8C4UDX1"/>
<evidence type="ECO:0000256" key="9">
    <source>
        <dbReference type="ARBA" id="ARBA00022946"/>
    </source>
</evidence>
<feature type="domain" description="Aminoacyl-transfer RNA synthetases class-II family profile" evidence="18">
    <location>
        <begin position="498"/>
        <end position="669"/>
    </location>
</feature>
<evidence type="ECO:0000256" key="15">
    <source>
        <dbReference type="ARBA" id="ARBA00060211"/>
    </source>
</evidence>
<evidence type="ECO:0000256" key="3">
    <source>
        <dbReference type="ARBA" id="ARBA00011245"/>
    </source>
</evidence>
<dbReference type="InterPro" id="IPR002319">
    <property type="entry name" value="Phenylalanyl-tRNA_Synthase"/>
</dbReference>
<comment type="subcellular location">
    <subcellularLocation>
        <location evidence="1">Mitochondrion matrix</location>
    </subcellularLocation>
</comment>
<evidence type="ECO:0000256" key="16">
    <source>
        <dbReference type="ARBA" id="ARBA00073229"/>
    </source>
</evidence>
<dbReference type="SUPFAM" id="SSF55681">
    <property type="entry name" value="Class II aaRS and biotin synthetases"/>
    <property type="match status" value="1"/>
</dbReference>
<evidence type="ECO:0000256" key="4">
    <source>
        <dbReference type="ARBA" id="ARBA00012814"/>
    </source>
</evidence>
<keyword evidence="8" id="KW-0648">Protein biosynthesis</keyword>
<feature type="region of interest" description="Disordered" evidence="17">
    <location>
        <begin position="346"/>
        <end position="368"/>
    </location>
</feature>
<feature type="compositionally biased region" description="Low complexity" evidence="17">
    <location>
        <begin position="131"/>
        <end position="158"/>
    </location>
</feature>
<dbReference type="OrthoDB" id="4457at2759"/>
<dbReference type="PROSITE" id="PS51447">
    <property type="entry name" value="FDX_ACB"/>
    <property type="match status" value="1"/>
</dbReference>
<evidence type="ECO:0000256" key="6">
    <source>
        <dbReference type="ARBA" id="ARBA00022741"/>
    </source>
</evidence>
<keyword evidence="12" id="KW-0030">Aminoacyl-tRNA synthetase</keyword>
<proteinExistence type="inferred from homology"/>
<evidence type="ECO:0000259" key="18">
    <source>
        <dbReference type="PROSITE" id="PS50862"/>
    </source>
</evidence>
<evidence type="ECO:0000256" key="2">
    <source>
        <dbReference type="ARBA" id="ARBA00008226"/>
    </source>
</evidence>
<dbReference type="GO" id="GO:0005759">
    <property type="term" value="C:mitochondrial matrix"/>
    <property type="evidence" value="ECO:0007669"/>
    <property type="project" value="UniProtKB-SubCell"/>
</dbReference>
<organism evidence="20 21">
    <name type="scientific">Falco tinnunculus</name>
    <name type="common">Common kestrel</name>
    <dbReference type="NCBI Taxonomy" id="100819"/>
    <lineage>
        <taxon>Eukaryota</taxon>
        <taxon>Metazoa</taxon>
        <taxon>Chordata</taxon>
        <taxon>Craniata</taxon>
        <taxon>Vertebrata</taxon>
        <taxon>Euteleostomi</taxon>
        <taxon>Archelosauria</taxon>
        <taxon>Archosauria</taxon>
        <taxon>Dinosauria</taxon>
        <taxon>Saurischia</taxon>
        <taxon>Theropoda</taxon>
        <taxon>Coelurosauria</taxon>
        <taxon>Aves</taxon>
        <taxon>Neognathae</taxon>
        <taxon>Neoaves</taxon>
        <taxon>Telluraves</taxon>
        <taxon>Australaves</taxon>
        <taxon>Falconiformes</taxon>
        <taxon>Falconidae</taxon>
        <taxon>Falco</taxon>
    </lineage>
</organism>
<evidence type="ECO:0000313" key="20">
    <source>
        <dbReference type="Ensembl" id="ENSFTIP00000010280.1"/>
    </source>
</evidence>
<evidence type="ECO:0000256" key="13">
    <source>
        <dbReference type="ARBA" id="ARBA00031194"/>
    </source>
</evidence>
<keyword evidence="9" id="KW-0809">Transit peptide</keyword>
<feature type="compositionally biased region" description="Low complexity" evidence="17">
    <location>
        <begin position="191"/>
        <end position="203"/>
    </location>
</feature>
<dbReference type="InterPro" id="IPR045864">
    <property type="entry name" value="aa-tRNA-synth_II/BPL/LPL"/>
</dbReference>